<dbReference type="SUPFAM" id="SSF47384">
    <property type="entry name" value="Homodimeric domain of signal transducing histidine kinase"/>
    <property type="match status" value="1"/>
</dbReference>
<gene>
    <name evidence="14" type="ORF">SAMN05421872_108161</name>
</gene>
<evidence type="ECO:0000313" key="14">
    <source>
        <dbReference type="EMBL" id="SDD47480.1"/>
    </source>
</evidence>
<dbReference type="InterPro" id="IPR036097">
    <property type="entry name" value="HisK_dim/P_sf"/>
</dbReference>
<evidence type="ECO:0000256" key="8">
    <source>
        <dbReference type="ARBA" id="ARBA00022777"/>
    </source>
</evidence>
<comment type="subunit">
    <text evidence="11">At low DSF concentrations, interacts with RpfF.</text>
</comment>
<dbReference type="GO" id="GO:0005524">
    <property type="term" value="F:ATP binding"/>
    <property type="evidence" value="ECO:0007669"/>
    <property type="project" value="UniProtKB-KW"/>
</dbReference>
<dbReference type="InterPro" id="IPR003661">
    <property type="entry name" value="HisK_dim/P_dom"/>
</dbReference>
<dbReference type="GO" id="GO:0000155">
    <property type="term" value="F:phosphorelay sensor kinase activity"/>
    <property type="evidence" value="ECO:0007669"/>
    <property type="project" value="InterPro"/>
</dbReference>
<keyword evidence="7" id="KW-0547">Nucleotide-binding</keyword>
<dbReference type="InterPro" id="IPR011006">
    <property type="entry name" value="CheY-like_superfamily"/>
</dbReference>
<dbReference type="PANTHER" id="PTHR45339:SF1">
    <property type="entry name" value="HYBRID SIGNAL TRANSDUCTION HISTIDINE KINASE J"/>
    <property type="match status" value="1"/>
</dbReference>
<dbReference type="PROSITE" id="PS50110">
    <property type="entry name" value="RESPONSE_REGULATORY"/>
    <property type="match status" value="2"/>
</dbReference>
<proteinExistence type="inferred from homology"/>
<keyword evidence="5" id="KW-0597">Phosphoprotein</keyword>
<keyword evidence="6" id="KW-0808">Transferase</keyword>
<keyword evidence="15" id="KW-1185">Reference proteome</keyword>
<dbReference type="Pfam" id="PF00512">
    <property type="entry name" value="HisKA"/>
    <property type="match status" value="1"/>
</dbReference>
<evidence type="ECO:0000256" key="2">
    <source>
        <dbReference type="ARBA" id="ARBA00004236"/>
    </source>
</evidence>
<evidence type="ECO:0000256" key="7">
    <source>
        <dbReference type="ARBA" id="ARBA00022741"/>
    </source>
</evidence>
<dbReference type="STRING" id="1045774.SAMN05421872_108161"/>
<comment type="similarity">
    <text evidence="3">In the N-terminal section; belongs to the phytochrome family.</text>
</comment>
<dbReference type="PRINTS" id="PR00344">
    <property type="entry name" value="BCTRLSENSOR"/>
</dbReference>
<sequence length="834" mass="88103">MSGTNTRVRADGPRSLLLAAVLALAVVHVVRPVEIPSDVTYLAVIGPASLLAWLGVRRAPAGARGVPALIAAGVTSSTLGEIVYFGYETRRQTPEASWADPFFVAAYVFLGIALLLTLVRGQREAGLDALVDALTVLVVSGLLVWNLTIDTLVSDDSYSPPVRAVLATYPALDAVLLALVARVLADRRTRSAVSSWLAAGVTCWLVSDLGYLVLVRDGAVSRLLDAGWMIGSALLAAAALTPARALPEPAPVVSSRAAMLRRLAVAVLPLLVPPLLLALDAARDVPLDPTAQLVGLTVLLALGFVRTARLLESERRAQVELVGARDAALEASRAKSEFLATVSHEIRTPMNGVIGLTGLLLDTELDSRQRAYAAGVKGAGTQLLATINDILDFSKAEAGRLELESVDFDLGQLVEQATGLAAQAGRRDDVELLAYCAPDVPSALHGDPVRLQQVLLNLVGNAVKFTEHGEVVVSVHRVDETLRFEVRDTGIGIAAADQARLFEPFSQADSSTTRRYGGTGLGLAIARRLVAAMGGELGLTSTPRVGSTFWFTVPLVRAHAPVEVLPVDADRLAGARVLVVDDNETNRQILVEQARAWGMIAIAVPGGVEALQALDEAARAGELIEVAVVDLCMPVMDGLELATRISERRAPRPGIVLLTSGPEVPATVAAAAGVEARLTKPASLPRLRDALLQVVEAREATEPPEPAPRSRGHVLVVEDNDVNQVVAVGILATLGFTADVAEDGRAALDRLRTTSYDAVLMDCQMPELDGYDATRALRVIEGLGRHTPVVALTASAVQGERERCLEAGMDDYLAKPITPADVDAVLTRWVPASA</sequence>
<dbReference type="Proteomes" id="UP000199034">
    <property type="component" value="Unassembled WGS sequence"/>
</dbReference>
<dbReference type="CDD" id="cd00082">
    <property type="entry name" value="HisKA"/>
    <property type="match status" value="1"/>
</dbReference>
<dbReference type="EC" id="2.7.13.3" evidence="4"/>
<dbReference type="SMART" id="SM00387">
    <property type="entry name" value="HATPase_c"/>
    <property type="match status" value="1"/>
</dbReference>
<accession>A0A1G6V1I9</accession>
<evidence type="ECO:0000256" key="3">
    <source>
        <dbReference type="ARBA" id="ARBA00006402"/>
    </source>
</evidence>
<dbReference type="InterPro" id="IPR003594">
    <property type="entry name" value="HATPase_dom"/>
</dbReference>
<protein>
    <recommendedName>
        <fullName evidence="13">Circadian input-output histidine kinase CikA</fullName>
        <ecNumber evidence="4">2.7.13.3</ecNumber>
    </recommendedName>
    <alternativeName>
        <fullName evidence="12">Sensory/regulatory protein RpfC</fullName>
    </alternativeName>
</protein>
<dbReference type="FunFam" id="3.30.565.10:FF:000010">
    <property type="entry name" value="Sensor histidine kinase RcsC"/>
    <property type="match status" value="1"/>
</dbReference>
<evidence type="ECO:0000256" key="1">
    <source>
        <dbReference type="ARBA" id="ARBA00000085"/>
    </source>
</evidence>
<evidence type="ECO:0000256" key="11">
    <source>
        <dbReference type="ARBA" id="ARBA00064003"/>
    </source>
</evidence>
<dbReference type="Gene3D" id="3.30.565.10">
    <property type="entry name" value="Histidine kinase-like ATPase, C-terminal domain"/>
    <property type="match status" value="1"/>
</dbReference>
<dbReference type="InterPro" id="IPR001789">
    <property type="entry name" value="Sig_transdc_resp-reg_receiver"/>
</dbReference>
<dbReference type="SUPFAM" id="SSF52172">
    <property type="entry name" value="CheY-like"/>
    <property type="match status" value="2"/>
</dbReference>
<comment type="subcellular location">
    <subcellularLocation>
        <location evidence="2">Cell membrane</location>
    </subcellularLocation>
</comment>
<reference evidence="14 15" key="1">
    <citation type="submission" date="2016-10" db="EMBL/GenBank/DDBJ databases">
        <authorList>
            <person name="de Groot N.N."/>
        </authorList>
    </citation>
    <scope>NUCLEOTIDE SEQUENCE [LARGE SCALE GENOMIC DNA]</scope>
    <source>
        <strain evidence="14 15">CGMCC 4.6858</strain>
    </source>
</reference>
<dbReference type="CDD" id="cd16922">
    <property type="entry name" value="HATPase_EvgS-ArcB-TorS-like"/>
    <property type="match status" value="1"/>
</dbReference>
<dbReference type="Gene3D" id="3.40.50.2300">
    <property type="match status" value="2"/>
</dbReference>
<evidence type="ECO:0000313" key="15">
    <source>
        <dbReference type="Proteomes" id="UP000199034"/>
    </source>
</evidence>
<evidence type="ECO:0000256" key="5">
    <source>
        <dbReference type="ARBA" id="ARBA00022553"/>
    </source>
</evidence>
<evidence type="ECO:0000256" key="6">
    <source>
        <dbReference type="ARBA" id="ARBA00022679"/>
    </source>
</evidence>
<dbReference type="SUPFAM" id="SSF55874">
    <property type="entry name" value="ATPase domain of HSP90 chaperone/DNA topoisomerase II/histidine kinase"/>
    <property type="match status" value="1"/>
</dbReference>
<dbReference type="SMART" id="SM00448">
    <property type="entry name" value="REC"/>
    <property type="match status" value="2"/>
</dbReference>
<dbReference type="EMBL" id="FMZM01000008">
    <property type="protein sequence ID" value="SDD47480.1"/>
    <property type="molecule type" value="Genomic_DNA"/>
</dbReference>
<dbReference type="PANTHER" id="PTHR45339">
    <property type="entry name" value="HYBRID SIGNAL TRANSDUCTION HISTIDINE KINASE J"/>
    <property type="match status" value="1"/>
</dbReference>
<dbReference type="Pfam" id="PF02518">
    <property type="entry name" value="HATPase_c"/>
    <property type="match status" value="1"/>
</dbReference>
<dbReference type="InterPro" id="IPR005467">
    <property type="entry name" value="His_kinase_dom"/>
</dbReference>
<dbReference type="GO" id="GO:0005886">
    <property type="term" value="C:plasma membrane"/>
    <property type="evidence" value="ECO:0007669"/>
    <property type="project" value="UniProtKB-SubCell"/>
</dbReference>
<dbReference type="AlphaFoldDB" id="A0A1G6V1I9"/>
<evidence type="ECO:0000256" key="12">
    <source>
        <dbReference type="ARBA" id="ARBA00068150"/>
    </source>
</evidence>
<comment type="catalytic activity">
    <reaction evidence="1">
        <text>ATP + protein L-histidine = ADP + protein N-phospho-L-histidine.</text>
        <dbReference type="EC" id="2.7.13.3"/>
    </reaction>
</comment>
<keyword evidence="8 14" id="KW-0418">Kinase</keyword>
<dbReference type="Gene3D" id="1.10.287.130">
    <property type="match status" value="1"/>
</dbReference>
<dbReference type="CDD" id="cd17546">
    <property type="entry name" value="REC_hyHK_CKI1_RcsC-like"/>
    <property type="match status" value="1"/>
</dbReference>
<dbReference type="InterPro" id="IPR004358">
    <property type="entry name" value="Sig_transdc_His_kin-like_C"/>
</dbReference>
<dbReference type="Pfam" id="PF00072">
    <property type="entry name" value="Response_reg"/>
    <property type="match status" value="2"/>
</dbReference>
<dbReference type="SMART" id="SM00388">
    <property type="entry name" value="HisKA"/>
    <property type="match status" value="1"/>
</dbReference>
<organism evidence="14 15">
    <name type="scientific">Nocardioides lianchengensis</name>
    <dbReference type="NCBI Taxonomy" id="1045774"/>
    <lineage>
        <taxon>Bacteria</taxon>
        <taxon>Bacillati</taxon>
        <taxon>Actinomycetota</taxon>
        <taxon>Actinomycetes</taxon>
        <taxon>Propionibacteriales</taxon>
        <taxon>Nocardioidaceae</taxon>
        <taxon>Nocardioides</taxon>
    </lineage>
</organism>
<name>A0A1G6V1I9_9ACTN</name>
<dbReference type="FunFam" id="1.10.287.130:FF:000002">
    <property type="entry name" value="Two-component osmosensing histidine kinase"/>
    <property type="match status" value="1"/>
</dbReference>
<dbReference type="RefSeq" id="WP_170867088.1">
    <property type="nucleotide sequence ID" value="NZ_FMZM01000008.1"/>
</dbReference>
<evidence type="ECO:0000256" key="13">
    <source>
        <dbReference type="ARBA" id="ARBA00074306"/>
    </source>
</evidence>
<dbReference type="PROSITE" id="PS50109">
    <property type="entry name" value="HIS_KIN"/>
    <property type="match status" value="1"/>
</dbReference>
<keyword evidence="10" id="KW-0902">Two-component regulatory system</keyword>
<keyword evidence="9" id="KW-0067">ATP-binding</keyword>
<dbReference type="InterPro" id="IPR036890">
    <property type="entry name" value="HATPase_C_sf"/>
</dbReference>
<evidence type="ECO:0000256" key="4">
    <source>
        <dbReference type="ARBA" id="ARBA00012438"/>
    </source>
</evidence>
<evidence type="ECO:0000256" key="10">
    <source>
        <dbReference type="ARBA" id="ARBA00023012"/>
    </source>
</evidence>
<evidence type="ECO:0000256" key="9">
    <source>
        <dbReference type="ARBA" id="ARBA00022840"/>
    </source>
</evidence>